<evidence type="ECO:0000259" key="3">
    <source>
        <dbReference type="Pfam" id="PF05368"/>
    </source>
</evidence>
<reference evidence="5" key="1">
    <citation type="submission" date="2015-02" db="EMBL/GenBank/DDBJ databases">
        <authorList>
            <person name="Gon?alves P."/>
        </authorList>
    </citation>
    <scope>NUCLEOTIDE SEQUENCE [LARGE SCALE GENOMIC DNA]</scope>
</reference>
<dbReference type="Pfam" id="PF05368">
    <property type="entry name" value="NmrA"/>
    <property type="match status" value="1"/>
</dbReference>
<dbReference type="PANTHER" id="PTHR42748:SF7">
    <property type="entry name" value="NMRA LIKE REDOX SENSOR 1-RELATED"/>
    <property type="match status" value="1"/>
</dbReference>
<gene>
    <name evidence="4" type="primary">SPOSA6832_05071</name>
</gene>
<dbReference type="InterPro" id="IPR051164">
    <property type="entry name" value="NmrA-like_oxidored"/>
</dbReference>
<name>A0A0D6ESV0_SPOSA</name>
<dbReference type="PANTHER" id="PTHR42748">
    <property type="entry name" value="NITROGEN METABOLITE REPRESSION PROTEIN NMRA FAMILY MEMBER"/>
    <property type="match status" value="1"/>
</dbReference>
<dbReference type="OrthoDB" id="2520778at2759"/>
<evidence type="ECO:0000256" key="2">
    <source>
        <dbReference type="ARBA" id="ARBA00022857"/>
    </source>
</evidence>
<protein>
    <submittedName>
        <fullName evidence="4">SPOSA6832_05071-mRNA-1:cds</fullName>
    </submittedName>
</protein>
<evidence type="ECO:0000256" key="1">
    <source>
        <dbReference type="ARBA" id="ARBA00006328"/>
    </source>
</evidence>
<keyword evidence="2" id="KW-0521">NADP</keyword>
<dbReference type="Gene3D" id="3.90.25.10">
    <property type="entry name" value="UDP-galactose 4-epimerase, domain 1"/>
    <property type="match status" value="1"/>
</dbReference>
<dbReference type="EMBL" id="CENE01000055">
    <property type="protein sequence ID" value="CEQ43172.1"/>
    <property type="molecule type" value="Genomic_DNA"/>
</dbReference>
<comment type="similarity">
    <text evidence="1">Belongs to the NmrA-type oxidoreductase family.</text>
</comment>
<evidence type="ECO:0000313" key="4">
    <source>
        <dbReference type="EMBL" id="CEQ43172.1"/>
    </source>
</evidence>
<dbReference type="SUPFAM" id="SSF51735">
    <property type="entry name" value="NAD(P)-binding Rossmann-fold domains"/>
    <property type="match status" value="1"/>
</dbReference>
<dbReference type="InterPro" id="IPR036291">
    <property type="entry name" value="NAD(P)-bd_dom_sf"/>
</dbReference>
<dbReference type="Gene3D" id="3.40.50.720">
    <property type="entry name" value="NAD(P)-binding Rossmann-like Domain"/>
    <property type="match status" value="1"/>
</dbReference>
<feature type="non-terminal residue" evidence="4">
    <location>
        <position position="1"/>
    </location>
</feature>
<dbReference type="InterPro" id="IPR008030">
    <property type="entry name" value="NmrA-like"/>
</dbReference>
<dbReference type="Proteomes" id="UP000243876">
    <property type="component" value="Unassembled WGS sequence"/>
</dbReference>
<proteinExistence type="inferred from homology"/>
<evidence type="ECO:0000313" key="5">
    <source>
        <dbReference type="Proteomes" id="UP000243876"/>
    </source>
</evidence>
<organism evidence="4 5">
    <name type="scientific">Sporidiobolus salmonicolor</name>
    <name type="common">Yeast-like fungus</name>
    <name type="synonym">Sporobolomyces salmonicolor</name>
    <dbReference type="NCBI Taxonomy" id="5005"/>
    <lineage>
        <taxon>Eukaryota</taxon>
        <taxon>Fungi</taxon>
        <taxon>Dikarya</taxon>
        <taxon>Basidiomycota</taxon>
        <taxon>Pucciniomycotina</taxon>
        <taxon>Microbotryomycetes</taxon>
        <taxon>Sporidiobolales</taxon>
        <taxon>Sporidiobolaceae</taxon>
        <taxon>Sporobolomyces</taxon>
    </lineage>
</organism>
<accession>A0A0D6ESV0</accession>
<feature type="domain" description="NmrA-like" evidence="3">
    <location>
        <begin position="4"/>
        <end position="314"/>
    </location>
</feature>
<dbReference type="AlphaFoldDB" id="A0A0D6ESV0"/>
<sequence length="324" mass="35160">MSGKVIAVIGATGTQGGGTVAALLNSDSDFTVRAISSNPASPHAKALLLKHADMVLSGRLKMVKGDLKDQSSLEKALKGAYGLFAAFPYLPETPAPGEPTEVELGKNLVNAAKACEIEHFVFSSLPNVRKASNGRLTHVSHFDSKATIEEYARKELQTITVLIPSVFYSNLRSPLYSDGTVVFRPPLKPTTLVRWVDDTHDIGMFASAVFSKGPLHTGGRTYPIETPPTTFPQIAAQYQQITGEKAIFDPLSMEKALELVSSRTGLGMIKEFEEMFLWLDAAPGDKAAYGTMDEKDTSSFEDLGVKASTFEEFLERSGWRAVTH</sequence>
<keyword evidence="5" id="KW-1185">Reference proteome</keyword>